<evidence type="ECO:0000256" key="1">
    <source>
        <dbReference type="ARBA" id="ARBA00001946"/>
    </source>
</evidence>
<dbReference type="Pfam" id="PF00293">
    <property type="entry name" value="NUDIX"/>
    <property type="match status" value="1"/>
</dbReference>
<gene>
    <name evidence="8" type="ORF">B4N89_08160</name>
</gene>
<dbReference type="CDD" id="cd04685">
    <property type="entry name" value="NUDIX_Hydrolase"/>
    <property type="match status" value="1"/>
</dbReference>
<reference evidence="8 9" key="1">
    <citation type="submission" date="2017-03" db="EMBL/GenBank/DDBJ databases">
        <title>Draft genome sequence of Streptomyces scabrisporus NF3, endophyte isolated from Amphipterygium adstringens.</title>
        <authorList>
            <person name="Vazquez M."/>
            <person name="Ceapa C.D."/>
            <person name="Rodriguez Luna D."/>
            <person name="Sanchez Esquivel S."/>
        </authorList>
    </citation>
    <scope>NUCLEOTIDE SEQUENCE [LARGE SCALE GENOMIC DNA]</scope>
    <source>
        <strain evidence="8 9">NF3</strain>
    </source>
</reference>
<comment type="cofactor">
    <cofactor evidence="1">
        <name>Mg(2+)</name>
        <dbReference type="ChEBI" id="CHEBI:18420"/>
    </cofactor>
</comment>
<dbReference type="OrthoDB" id="9804442at2"/>
<accession>A0A1T3NVP6</accession>
<evidence type="ECO:0000256" key="4">
    <source>
        <dbReference type="ARBA" id="ARBA00022842"/>
    </source>
</evidence>
<proteinExistence type="inferred from homology"/>
<feature type="region of interest" description="Disordered" evidence="6">
    <location>
        <begin position="1"/>
        <end position="21"/>
    </location>
</feature>
<evidence type="ECO:0000256" key="2">
    <source>
        <dbReference type="ARBA" id="ARBA00005582"/>
    </source>
</evidence>
<dbReference type="RefSeq" id="WP_078975235.1">
    <property type="nucleotide sequence ID" value="NZ_MWQN01000001.1"/>
</dbReference>
<comment type="similarity">
    <text evidence="2 5">Belongs to the Nudix hydrolase family.</text>
</comment>
<dbReference type="Gene3D" id="3.90.79.10">
    <property type="entry name" value="Nucleoside Triphosphate Pyrophosphohydrolase"/>
    <property type="match status" value="1"/>
</dbReference>
<evidence type="ECO:0000256" key="5">
    <source>
        <dbReference type="RuleBase" id="RU003476"/>
    </source>
</evidence>
<dbReference type="PANTHER" id="PTHR43046">
    <property type="entry name" value="GDP-MANNOSE MANNOSYL HYDROLASE"/>
    <property type="match status" value="1"/>
</dbReference>
<name>A0A1T3NVP6_9ACTN</name>
<evidence type="ECO:0000256" key="6">
    <source>
        <dbReference type="SAM" id="MobiDB-lite"/>
    </source>
</evidence>
<dbReference type="AlphaFoldDB" id="A0A1T3NVP6"/>
<organism evidence="8 9">
    <name type="scientific">Embleya scabrispora</name>
    <dbReference type="NCBI Taxonomy" id="159449"/>
    <lineage>
        <taxon>Bacteria</taxon>
        <taxon>Bacillati</taxon>
        <taxon>Actinomycetota</taxon>
        <taxon>Actinomycetes</taxon>
        <taxon>Kitasatosporales</taxon>
        <taxon>Streptomycetaceae</taxon>
        <taxon>Embleya</taxon>
    </lineage>
</organism>
<dbReference type="InterPro" id="IPR020084">
    <property type="entry name" value="NUDIX_hydrolase_CS"/>
</dbReference>
<dbReference type="InterPro" id="IPR000086">
    <property type="entry name" value="NUDIX_hydrolase_dom"/>
</dbReference>
<dbReference type="PROSITE" id="PS00893">
    <property type="entry name" value="NUDIX_BOX"/>
    <property type="match status" value="1"/>
</dbReference>
<evidence type="ECO:0000313" key="8">
    <source>
        <dbReference type="EMBL" id="OPC80923.1"/>
    </source>
</evidence>
<sequence>MTTQPVSWPGDVPEPVPDYPADLAPDLERRAVRVVLLDPDDRVLLFRTRVPESDPSDWYDLPGGGLDPGETYVDAAVREIREETGLRIEPAEVGPATWRRSVTWVRPGHRRVQHEFVVLVRVAERAPAVCEDRSLWTADELAEYQEAVWWPVDEIRAAPARFYPGRLPELLPRFLAGELIDEPFEWWNG</sequence>
<dbReference type="STRING" id="159449.B4N89_08160"/>
<dbReference type="InterPro" id="IPR020476">
    <property type="entry name" value="Nudix_hydrolase"/>
</dbReference>
<dbReference type="Proteomes" id="UP000190037">
    <property type="component" value="Unassembled WGS sequence"/>
</dbReference>
<dbReference type="InterPro" id="IPR015797">
    <property type="entry name" value="NUDIX_hydrolase-like_dom_sf"/>
</dbReference>
<dbReference type="SUPFAM" id="SSF55811">
    <property type="entry name" value="Nudix"/>
    <property type="match status" value="1"/>
</dbReference>
<keyword evidence="9" id="KW-1185">Reference proteome</keyword>
<protein>
    <recommendedName>
        <fullName evidence="7">Nudix hydrolase domain-containing protein</fullName>
    </recommendedName>
</protein>
<keyword evidence="4" id="KW-0460">Magnesium</keyword>
<dbReference type="GO" id="GO:0016787">
    <property type="term" value="F:hydrolase activity"/>
    <property type="evidence" value="ECO:0007669"/>
    <property type="project" value="UniProtKB-KW"/>
</dbReference>
<keyword evidence="3 5" id="KW-0378">Hydrolase</keyword>
<comment type="caution">
    <text evidence="8">The sequence shown here is derived from an EMBL/GenBank/DDBJ whole genome shotgun (WGS) entry which is preliminary data.</text>
</comment>
<dbReference type="PROSITE" id="PS51462">
    <property type="entry name" value="NUDIX"/>
    <property type="match status" value="1"/>
</dbReference>
<evidence type="ECO:0000313" key="9">
    <source>
        <dbReference type="Proteomes" id="UP000190037"/>
    </source>
</evidence>
<dbReference type="PANTHER" id="PTHR43046:SF12">
    <property type="entry name" value="GDP-MANNOSE MANNOSYL HYDROLASE"/>
    <property type="match status" value="1"/>
</dbReference>
<feature type="domain" description="Nudix hydrolase" evidence="7">
    <location>
        <begin position="27"/>
        <end position="172"/>
    </location>
</feature>
<dbReference type="EMBL" id="MWQN01000001">
    <property type="protein sequence ID" value="OPC80923.1"/>
    <property type="molecule type" value="Genomic_DNA"/>
</dbReference>
<evidence type="ECO:0000256" key="3">
    <source>
        <dbReference type="ARBA" id="ARBA00022801"/>
    </source>
</evidence>
<evidence type="ECO:0000259" key="7">
    <source>
        <dbReference type="PROSITE" id="PS51462"/>
    </source>
</evidence>
<dbReference type="PRINTS" id="PR00502">
    <property type="entry name" value="NUDIXFAMILY"/>
</dbReference>